<gene>
    <name evidence="1" type="ORF">FE394_01035</name>
</gene>
<dbReference type="EMBL" id="VCDP01000004">
    <property type="protein sequence ID" value="MDX7997817.1"/>
    <property type="molecule type" value="Genomic_DNA"/>
</dbReference>
<sequence>MGKKKVEKARQPESLPVLLRDHLLCELKLCEMKI</sequence>
<comment type="caution">
    <text evidence="1">The sequence shown here is derived from an EMBL/GenBank/DDBJ whole genome shotgun (WGS) entry which is preliminary data.</text>
</comment>
<proteinExistence type="predicted"/>
<evidence type="ECO:0008006" key="3">
    <source>
        <dbReference type="Google" id="ProtNLM"/>
    </source>
</evidence>
<evidence type="ECO:0000313" key="1">
    <source>
        <dbReference type="EMBL" id="MDX7997817.1"/>
    </source>
</evidence>
<name>A0ABU4SGP7_9GAMM</name>
<keyword evidence="2" id="KW-1185">Reference proteome</keyword>
<protein>
    <recommendedName>
        <fullName evidence="3">Transposase</fullName>
    </recommendedName>
</protein>
<reference evidence="2" key="1">
    <citation type="journal article" date="2024" name="Toxins">
        <title>Genome Sequence Analysis of Native Xenorhabdus Strains Isolated from Entomopathogenic Nematodes in Argentina.</title>
        <authorList>
            <person name="Palma L."/>
            <person name="Frizzo L."/>
            <person name="Kaiser S."/>
            <person name="Berry C."/>
            <person name="Caballero P."/>
            <person name="Bode H.B."/>
            <person name="Del Valle E.E."/>
        </authorList>
    </citation>
    <scope>NUCLEOTIDE SEQUENCE [LARGE SCALE GENOMIC DNA]</scope>
    <source>
        <strain evidence="2">Reich</strain>
    </source>
</reference>
<organism evidence="1 2">
    <name type="scientific">Xenorhabdus littoralis</name>
    <dbReference type="NCBI Taxonomy" id="2582835"/>
    <lineage>
        <taxon>Bacteria</taxon>
        <taxon>Pseudomonadati</taxon>
        <taxon>Pseudomonadota</taxon>
        <taxon>Gammaproteobacteria</taxon>
        <taxon>Enterobacterales</taxon>
        <taxon>Morganellaceae</taxon>
        <taxon>Xenorhabdus</taxon>
    </lineage>
</organism>
<dbReference type="Proteomes" id="UP001271640">
    <property type="component" value="Unassembled WGS sequence"/>
</dbReference>
<accession>A0ABU4SGP7</accession>
<evidence type="ECO:0000313" key="2">
    <source>
        <dbReference type="Proteomes" id="UP001271640"/>
    </source>
</evidence>